<dbReference type="EMBL" id="ML994662">
    <property type="protein sequence ID" value="KAF2179918.1"/>
    <property type="molecule type" value="Genomic_DNA"/>
</dbReference>
<dbReference type="OrthoDB" id="5588148at2759"/>
<evidence type="ECO:0000256" key="1">
    <source>
        <dbReference type="SAM" id="Phobius"/>
    </source>
</evidence>
<gene>
    <name evidence="2" type="ORF">K469DRAFT_594378</name>
</gene>
<feature type="non-terminal residue" evidence="2">
    <location>
        <position position="1"/>
    </location>
</feature>
<dbReference type="InterPro" id="IPR043502">
    <property type="entry name" value="DNA/RNA_pol_sf"/>
</dbReference>
<dbReference type="Gene3D" id="3.30.70.270">
    <property type="match status" value="1"/>
</dbReference>
<evidence type="ECO:0000313" key="2">
    <source>
        <dbReference type="EMBL" id="KAF2179918.1"/>
    </source>
</evidence>
<protein>
    <recommendedName>
        <fullName evidence="4">Reverse transcriptase domain-containing protein</fullName>
    </recommendedName>
</protein>
<keyword evidence="1" id="KW-0812">Transmembrane</keyword>
<organism evidence="2 3">
    <name type="scientific">Zopfia rhizophila CBS 207.26</name>
    <dbReference type="NCBI Taxonomy" id="1314779"/>
    <lineage>
        <taxon>Eukaryota</taxon>
        <taxon>Fungi</taxon>
        <taxon>Dikarya</taxon>
        <taxon>Ascomycota</taxon>
        <taxon>Pezizomycotina</taxon>
        <taxon>Dothideomycetes</taxon>
        <taxon>Dothideomycetes incertae sedis</taxon>
        <taxon>Zopfiaceae</taxon>
        <taxon>Zopfia</taxon>
    </lineage>
</organism>
<keyword evidence="3" id="KW-1185">Reference proteome</keyword>
<evidence type="ECO:0008006" key="4">
    <source>
        <dbReference type="Google" id="ProtNLM"/>
    </source>
</evidence>
<dbReference type="Proteomes" id="UP000800200">
    <property type="component" value="Unassembled WGS sequence"/>
</dbReference>
<dbReference type="SUPFAM" id="SSF56672">
    <property type="entry name" value="DNA/RNA polymerases"/>
    <property type="match status" value="1"/>
</dbReference>
<dbReference type="InterPro" id="IPR043128">
    <property type="entry name" value="Rev_trsase/Diguanyl_cyclase"/>
</dbReference>
<feature type="transmembrane region" description="Helical" evidence="1">
    <location>
        <begin position="6"/>
        <end position="24"/>
    </location>
</feature>
<keyword evidence="1" id="KW-1133">Transmembrane helix</keyword>
<keyword evidence="1" id="KW-0472">Membrane</keyword>
<dbReference type="AlphaFoldDB" id="A0A6A6DNF9"/>
<sequence length="72" mass="8837">INYILYKYLNIFIIVYLNNVLVYINKILKEHKIHVKKLEKCKFHNTKIEFLGFIILRKRILVDLKKLIKIHN</sequence>
<proteinExistence type="predicted"/>
<evidence type="ECO:0000313" key="3">
    <source>
        <dbReference type="Proteomes" id="UP000800200"/>
    </source>
</evidence>
<name>A0A6A6DNF9_9PEZI</name>
<reference evidence="2" key="1">
    <citation type="journal article" date="2020" name="Stud. Mycol.">
        <title>101 Dothideomycetes genomes: a test case for predicting lifestyles and emergence of pathogens.</title>
        <authorList>
            <person name="Haridas S."/>
            <person name="Albert R."/>
            <person name="Binder M."/>
            <person name="Bloem J."/>
            <person name="Labutti K."/>
            <person name="Salamov A."/>
            <person name="Andreopoulos B."/>
            <person name="Baker S."/>
            <person name="Barry K."/>
            <person name="Bills G."/>
            <person name="Bluhm B."/>
            <person name="Cannon C."/>
            <person name="Castanera R."/>
            <person name="Culley D."/>
            <person name="Daum C."/>
            <person name="Ezra D."/>
            <person name="Gonzalez J."/>
            <person name="Henrissat B."/>
            <person name="Kuo A."/>
            <person name="Liang C."/>
            <person name="Lipzen A."/>
            <person name="Lutzoni F."/>
            <person name="Magnuson J."/>
            <person name="Mondo S."/>
            <person name="Nolan M."/>
            <person name="Ohm R."/>
            <person name="Pangilinan J."/>
            <person name="Park H.-J."/>
            <person name="Ramirez L."/>
            <person name="Alfaro M."/>
            <person name="Sun H."/>
            <person name="Tritt A."/>
            <person name="Yoshinaga Y."/>
            <person name="Zwiers L.-H."/>
            <person name="Turgeon B."/>
            <person name="Goodwin S."/>
            <person name="Spatafora J."/>
            <person name="Crous P."/>
            <person name="Grigoriev I."/>
        </authorList>
    </citation>
    <scope>NUCLEOTIDE SEQUENCE</scope>
    <source>
        <strain evidence="2">CBS 207.26</strain>
    </source>
</reference>
<accession>A0A6A6DNF9</accession>